<feature type="transmembrane region" description="Helical" evidence="1">
    <location>
        <begin position="36"/>
        <end position="59"/>
    </location>
</feature>
<gene>
    <name evidence="3" type="ORF">JZ751_028031</name>
</gene>
<proteinExistence type="predicted"/>
<comment type="caution">
    <text evidence="3">The sequence shown here is derived from an EMBL/GenBank/DDBJ whole genome shotgun (WGS) entry which is preliminary data.</text>
</comment>
<feature type="chain" id="PRO_5035853404" evidence="2">
    <location>
        <begin position="19"/>
        <end position="115"/>
    </location>
</feature>
<keyword evidence="1" id="KW-0472">Membrane</keyword>
<keyword evidence="4" id="KW-1185">Reference proteome</keyword>
<dbReference type="EMBL" id="JAFBMS010000009">
    <property type="protein sequence ID" value="KAG9349583.1"/>
    <property type="molecule type" value="Genomic_DNA"/>
</dbReference>
<evidence type="ECO:0000256" key="2">
    <source>
        <dbReference type="SAM" id="SignalP"/>
    </source>
</evidence>
<protein>
    <submittedName>
        <fullName evidence="3">Uncharacterized protein</fullName>
    </submittedName>
</protein>
<accession>A0A8T2P7Y0</accession>
<evidence type="ECO:0000313" key="4">
    <source>
        <dbReference type="Proteomes" id="UP000824540"/>
    </source>
</evidence>
<dbReference type="OrthoDB" id="9835959at2759"/>
<organism evidence="3 4">
    <name type="scientific">Albula glossodonta</name>
    <name type="common">roundjaw bonefish</name>
    <dbReference type="NCBI Taxonomy" id="121402"/>
    <lineage>
        <taxon>Eukaryota</taxon>
        <taxon>Metazoa</taxon>
        <taxon>Chordata</taxon>
        <taxon>Craniata</taxon>
        <taxon>Vertebrata</taxon>
        <taxon>Euteleostomi</taxon>
        <taxon>Actinopterygii</taxon>
        <taxon>Neopterygii</taxon>
        <taxon>Teleostei</taxon>
        <taxon>Albuliformes</taxon>
        <taxon>Albulidae</taxon>
        <taxon>Albula</taxon>
    </lineage>
</organism>
<dbReference type="AlphaFoldDB" id="A0A8T2P7Y0"/>
<evidence type="ECO:0000256" key="1">
    <source>
        <dbReference type="SAM" id="Phobius"/>
    </source>
</evidence>
<evidence type="ECO:0000313" key="3">
    <source>
        <dbReference type="EMBL" id="KAG9349583.1"/>
    </source>
</evidence>
<keyword evidence="1" id="KW-0812">Transmembrane</keyword>
<keyword evidence="2" id="KW-0732">Signal</keyword>
<name>A0A8T2P7Y0_9TELE</name>
<sequence>MKCPVLLWLFLPMMQSFSVPDHSGNVVPPSKKPFELSAAVIAAIALGIPMFLLAVLLLFRGNRIFEKLFPVPSPPIKIKQLLEKDDFIQVAPSKNTEEITDVLLISNDECMKISF</sequence>
<dbReference type="Proteomes" id="UP000824540">
    <property type="component" value="Unassembled WGS sequence"/>
</dbReference>
<reference evidence="3" key="1">
    <citation type="thesis" date="2021" institute="BYU ScholarsArchive" country="Provo, UT, USA">
        <title>Applications of and Algorithms for Genome Assembly and Genomic Analyses with an Emphasis on Marine Teleosts.</title>
        <authorList>
            <person name="Pickett B.D."/>
        </authorList>
    </citation>
    <scope>NUCLEOTIDE SEQUENCE</scope>
    <source>
        <strain evidence="3">HI-2016</strain>
    </source>
</reference>
<feature type="signal peptide" evidence="2">
    <location>
        <begin position="1"/>
        <end position="18"/>
    </location>
</feature>
<keyword evidence="1" id="KW-1133">Transmembrane helix</keyword>